<keyword evidence="4 5" id="KW-0413">Isomerase</keyword>
<dbReference type="GO" id="GO:0005783">
    <property type="term" value="C:endoplasmic reticulum"/>
    <property type="evidence" value="ECO:0007669"/>
    <property type="project" value="TreeGrafter"/>
</dbReference>
<evidence type="ECO:0000256" key="4">
    <source>
        <dbReference type="ARBA" id="ARBA00023235"/>
    </source>
</evidence>
<keyword evidence="6" id="KW-0812">Transmembrane</keyword>
<dbReference type="AlphaFoldDB" id="Q966Y5"/>
<dbReference type="Pfam" id="PF00254">
    <property type="entry name" value="FKBP_C"/>
    <property type="match status" value="1"/>
</dbReference>
<dbReference type="InterPro" id="IPR044609">
    <property type="entry name" value="FKBP2/11"/>
</dbReference>
<dbReference type="InterPro" id="IPR001179">
    <property type="entry name" value="PPIase_FKBP_dom"/>
</dbReference>
<evidence type="ECO:0000256" key="1">
    <source>
        <dbReference type="ARBA" id="ARBA00000971"/>
    </source>
</evidence>
<evidence type="ECO:0000256" key="7">
    <source>
        <dbReference type="SAM" id="SignalP"/>
    </source>
</evidence>
<dbReference type="FunFam" id="3.10.50.40:FF:000006">
    <property type="entry name" value="Peptidyl-prolyl cis-trans isomerase"/>
    <property type="match status" value="1"/>
</dbReference>
<keyword evidence="6" id="KW-1133">Transmembrane helix</keyword>
<evidence type="ECO:0000256" key="2">
    <source>
        <dbReference type="ARBA" id="ARBA00013194"/>
    </source>
</evidence>
<accession>Q966Y5</accession>
<dbReference type="InterPro" id="IPR046357">
    <property type="entry name" value="PPIase_dom_sf"/>
</dbReference>
<evidence type="ECO:0000313" key="9">
    <source>
        <dbReference type="EMBL" id="CAC38783.1"/>
    </source>
</evidence>
<dbReference type="GO" id="GO:0003755">
    <property type="term" value="F:peptidyl-prolyl cis-trans isomerase activity"/>
    <property type="evidence" value="ECO:0007669"/>
    <property type="project" value="UniProtKB-KW"/>
</dbReference>
<name>Q966Y5_SUBDO</name>
<dbReference type="SUPFAM" id="SSF54534">
    <property type="entry name" value="FKBP-like"/>
    <property type="match status" value="1"/>
</dbReference>
<feature type="signal peptide" evidence="7">
    <location>
        <begin position="1"/>
        <end position="25"/>
    </location>
</feature>
<gene>
    <name evidence="9" type="primary">fkb2</name>
</gene>
<feature type="domain" description="PPIase FKBP-type" evidence="8">
    <location>
        <begin position="49"/>
        <end position="136"/>
    </location>
</feature>
<comment type="catalytic activity">
    <reaction evidence="1 5">
        <text>[protein]-peptidylproline (omega=180) = [protein]-peptidylproline (omega=0)</text>
        <dbReference type="Rhea" id="RHEA:16237"/>
        <dbReference type="Rhea" id="RHEA-COMP:10747"/>
        <dbReference type="Rhea" id="RHEA-COMP:10748"/>
        <dbReference type="ChEBI" id="CHEBI:83833"/>
        <dbReference type="ChEBI" id="CHEBI:83834"/>
        <dbReference type="EC" id="5.2.1.8"/>
    </reaction>
</comment>
<organism evidence="9">
    <name type="scientific">Suberites domuncula</name>
    <name type="common">Sponge</name>
    <dbReference type="NCBI Taxonomy" id="55567"/>
    <lineage>
        <taxon>Eukaryota</taxon>
        <taxon>Metazoa</taxon>
        <taxon>Porifera</taxon>
        <taxon>Demospongiae</taxon>
        <taxon>Heteroscleromorpha</taxon>
        <taxon>Suberitida</taxon>
        <taxon>Suberitidae</taxon>
        <taxon>Suberites</taxon>
    </lineage>
</organism>
<reference evidence="9" key="2">
    <citation type="journal article" name="J. Cell Sci.">
        <title>Expression of genes encoding FK506-Binding proteins in allografts of the Sponge Suberites domuncula and suppression of allograft rejection by FK506.</title>
        <authorList>
            <person name="Steffen R."/>
            <person name="Lorenz M."/>
            <person name="Kruse M."/>
            <person name="Krasko A."/>
            <person name="Mueller I.M."/>
            <person name="Batel R."/>
            <person name="Mueller W.E.G."/>
        </authorList>
    </citation>
    <scope>NUCLEOTIDE SEQUENCE</scope>
</reference>
<feature type="transmembrane region" description="Helical" evidence="6">
    <location>
        <begin position="148"/>
        <end position="166"/>
    </location>
</feature>
<feature type="chain" id="PRO_5004321499" description="peptidylprolyl isomerase" evidence="7">
    <location>
        <begin position="26"/>
        <end position="209"/>
    </location>
</feature>
<evidence type="ECO:0000259" key="8">
    <source>
        <dbReference type="PROSITE" id="PS50059"/>
    </source>
</evidence>
<reference evidence="9" key="1">
    <citation type="submission" date="2000-06" db="EMBL/GenBank/DDBJ databases">
        <authorList>
            <person name="Mueller W.E.G."/>
        </authorList>
    </citation>
    <scope>NUCLEOTIDE SEQUENCE</scope>
</reference>
<dbReference type="PANTHER" id="PTHR45779:SF5">
    <property type="entry name" value="PEPTIDYLPROLYL ISOMERASE"/>
    <property type="match status" value="1"/>
</dbReference>
<evidence type="ECO:0000256" key="5">
    <source>
        <dbReference type="PROSITE-ProRule" id="PRU00277"/>
    </source>
</evidence>
<keyword evidence="3 5" id="KW-0697">Rotamase</keyword>
<dbReference type="EC" id="5.2.1.8" evidence="2 5"/>
<evidence type="ECO:0000256" key="6">
    <source>
        <dbReference type="SAM" id="Phobius"/>
    </source>
</evidence>
<dbReference type="PANTHER" id="PTHR45779">
    <property type="entry name" value="PEPTIDYLPROLYL ISOMERASE"/>
    <property type="match status" value="1"/>
</dbReference>
<evidence type="ECO:0000256" key="3">
    <source>
        <dbReference type="ARBA" id="ARBA00023110"/>
    </source>
</evidence>
<keyword evidence="7" id="KW-0732">Signal</keyword>
<keyword evidence="6" id="KW-0472">Membrane</keyword>
<proteinExistence type="evidence at transcript level"/>
<dbReference type="EMBL" id="AJ278328">
    <property type="protein sequence ID" value="CAC38783.1"/>
    <property type="molecule type" value="mRNA"/>
</dbReference>
<protein>
    <recommendedName>
        <fullName evidence="2 5">peptidylprolyl isomerase</fullName>
        <ecNumber evidence="2 5">5.2.1.8</ecNumber>
    </recommendedName>
</protein>
<dbReference type="Gene3D" id="3.10.50.40">
    <property type="match status" value="1"/>
</dbReference>
<sequence>MEKMFSSRLLLCSMVIFALVTYGAAKKTKKLKITTESKPSDCSVLSENGDTLVVHYTGSLENGQVFDSSRERDPFTIQLGAGQVIKGWDQGLVGMCQGEIRKLVIPPHLGYGDSGASNVIPGGATLLFTVELMELQKKPLVKVPGSQFWVYLGLGAVVALIGYEFYRRGTKKVEEIDTNKTSTKRKGNKKRKERSKTELNFKVFDLFSQ</sequence>
<dbReference type="PROSITE" id="PS50059">
    <property type="entry name" value="FKBP_PPIASE"/>
    <property type="match status" value="1"/>
</dbReference>